<dbReference type="PROSITE" id="PS50181">
    <property type="entry name" value="FBOX"/>
    <property type="match status" value="1"/>
</dbReference>
<dbReference type="EMBL" id="LNYO01000010">
    <property type="protein sequence ID" value="KTD37705.1"/>
    <property type="molecule type" value="Genomic_DNA"/>
</dbReference>
<reference evidence="3 4" key="1">
    <citation type="submission" date="2015-11" db="EMBL/GenBank/DDBJ databases">
        <title>Genomic analysis of 38 Legionella species identifies large and diverse effector repertoires.</title>
        <authorList>
            <person name="Burstein D."/>
            <person name="Amaro F."/>
            <person name="Zusman T."/>
            <person name="Lifshitz Z."/>
            <person name="Cohen O."/>
            <person name="Gilbert J.A."/>
            <person name="Pupko T."/>
            <person name="Shuman H.A."/>
            <person name="Segal G."/>
        </authorList>
    </citation>
    <scope>NUCLEOTIDE SEQUENCE [LARGE SCALE GENOMIC DNA]</scope>
    <source>
        <strain evidence="3 4">ATCC 49506</strain>
    </source>
</reference>
<evidence type="ECO:0000313" key="4">
    <source>
        <dbReference type="Proteomes" id="UP000054725"/>
    </source>
</evidence>
<evidence type="ECO:0000256" key="1">
    <source>
        <dbReference type="SAM" id="MobiDB-lite"/>
    </source>
</evidence>
<protein>
    <submittedName>
        <fullName evidence="3">F-box-like protein</fullName>
    </submittedName>
</protein>
<dbReference type="CDD" id="cd09917">
    <property type="entry name" value="F-box_SF"/>
    <property type="match status" value="1"/>
</dbReference>
<dbReference type="AlphaFoldDB" id="A0A0W0WZF8"/>
<feature type="region of interest" description="Disordered" evidence="1">
    <location>
        <begin position="1"/>
        <end position="35"/>
    </location>
</feature>
<dbReference type="RefSeq" id="WP_162263172.1">
    <property type="nucleotide sequence ID" value="NZ_CAAAIF010000021.1"/>
</dbReference>
<evidence type="ECO:0000313" key="3">
    <source>
        <dbReference type="EMBL" id="KTD37705.1"/>
    </source>
</evidence>
<sequence>MNPRADKGSTSAGSSNDIASVFDDSSNEQSQPLLPKKTSSLFARLMERNEENVEQCKIENIAQDTTEASQLKLDKLPGEIIAHILGFLSLKDVSSAAATCTRFQENALSLTNKLPIPNNLQIGTEANEKGKETTATYAQIIEALRPTIEHYHNVQQNLAELKEKDKKSHTGWRNVKVEDMLPIDLFDDYDSQASEKICNHRTLCWTTSGLMSAITSASVATGTYLGGVQAGTILTATLGSGICGFLLPSIGFFACTVTKATTDCMRAEKINRLEDEIKTFDKKNKSPSVVKMER</sequence>
<dbReference type="PATRIC" id="fig|45070.6.peg.675"/>
<comment type="caution">
    <text evidence="3">The sequence shown here is derived from an EMBL/GenBank/DDBJ whole genome shotgun (WGS) entry which is preliminary data.</text>
</comment>
<dbReference type="InterPro" id="IPR001810">
    <property type="entry name" value="F-box_dom"/>
</dbReference>
<keyword evidence="4" id="KW-1185">Reference proteome</keyword>
<gene>
    <name evidence="3" type="ORF">Lnau_0636</name>
</gene>
<feature type="domain" description="F-box" evidence="2">
    <location>
        <begin position="70"/>
        <end position="105"/>
    </location>
</feature>
<dbReference type="Proteomes" id="UP000054725">
    <property type="component" value="Unassembled WGS sequence"/>
</dbReference>
<feature type="compositionally biased region" description="Polar residues" evidence="1">
    <location>
        <begin position="8"/>
        <end position="35"/>
    </location>
</feature>
<evidence type="ECO:0000259" key="2">
    <source>
        <dbReference type="PROSITE" id="PS50181"/>
    </source>
</evidence>
<dbReference type="InterPro" id="IPR036047">
    <property type="entry name" value="F-box-like_dom_sf"/>
</dbReference>
<name>A0A0W0WZF8_9GAMM</name>
<dbReference type="Gene3D" id="1.20.1280.50">
    <property type="match status" value="1"/>
</dbReference>
<proteinExistence type="predicted"/>
<organism evidence="3 4">
    <name type="scientific">Legionella nautarum</name>
    <dbReference type="NCBI Taxonomy" id="45070"/>
    <lineage>
        <taxon>Bacteria</taxon>
        <taxon>Pseudomonadati</taxon>
        <taxon>Pseudomonadota</taxon>
        <taxon>Gammaproteobacteria</taxon>
        <taxon>Legionellales</taxon>
        <taxon>Legionellaceae</taxon>
        <taxon>Legionella</taxon>
    </lineage>
</organism>
<dbReference type="SUPFAM" id="SSF81383">
    <property type="entry name" value="F-box domain"/>
    <property type="match status" value="1"/>
</dbReference>
<dbReference type="Pfam" id="PF12937">
    <property type="entry name" value="F-box-like"/>
    <property type="match status" value="1"/>
</dbReference>
<accession>A0A0W0WZF8</accession>